<organism evidence="2 3">
    <name type="scientific">Candidatus Marinarcus aquaticus</name>
    <dbReference type="NCBI Taxonomy" id="2044504"/>
    <lineage>
        <taxon>Bacteria</taxon>
        <taxon>Pseudomonadati</taxon>
        <taxon>Campylobacterota</taxon>
        <taxon>Epsilonproteobacteria</taxon>
        <taxon>Campylobacterales</taxon>
        <taxon>Arcobacteraceae</taxon>
        <taxon>Candidatus Marinarcus</taxon>
    </lineage>
</organism>
<proteinExistence type="predicted"/>
<dbReference type="RefSeq" id="WP_128996868.1">
    <property type="nucleotide sequence ID" value="NZ_PDKN01000008.1"/>
</dbReference>
<evidence type="ECO:0000256" key="1">
    <source>
        <dbReference type="SAM" id="Coils"/>
    </source>
</evidence>
<reference evidence="2 3" key="1">
    <citation type="submission" date="2017-10" db="EMBL/GenBank/DDBJ databases">
        <title>Genomics of the genus Arcobacter.</title>
        <authorList>
            <person name="Perez-Cataluna A."/>
            <person name="Figueras M.J."/>
        </authorList>
    </citation>
    <scope>NUCLEOTIDE SEQUENCE [LARGE SCALE GENOMIC DNA]</scope>
    <source>
        <strain evidence="2 3">CECT 8987</strain>
    </source>
</reference>
<dbReference type="Gene3D" id="6.10.280.50">
    <property type="match status" value="1"/>
</dbReference>
<evidence type="ECO:0000313" key="3">
    <source>
        <dbReference type="Proteomes" id="UP000290657"/>
    </source>
</evidence>
<dbReference type="AlphaFoldDB" id="A0A4Q0XP17"/>
<evidence type="ECO:0000313" key="2">
    <source>
        <dbReference type="EMBL" id="RXJ55322.1"/>
    </source>
</evidence>
<comment type="caution">
    <text evidence="2">The sequence shown here is derived from an EMBL/GenBank/DDBJ whole genome shotgun (WGS) entry which is preliminary data.</text>
</comment>
<gene>
    <name evidence="2" type="ORF">CRV04_10820</name>
</gene>
<sequence length="73" mass="8981">MLHEYRDVIAKLKVEDKYFEKMFEKHNALDEEIAQLEKNMADQFEIEKMKKEKLKLKDQVYSHIMTYKKENNL</sequence>
<evidence type="ECO:0008006" key="4">
    <source>
        <dbReference type="Google" id="ProtNLM"/>
    </source>
</evidence>
<name>A0A4Q0XP17_9BACT</name>
<dbReference type="InterPro" id="IPR038444">
    <property type="entry name" value="DUF465_sf"/>
</dbReference>
<dbReference type="Proteomes" id="UP000290657">
    <property type="component" value="Unassembled WGS sequence"/>
</dbReference>
<accession>A0A4Q0XP17</accession>
<protein>
    <recommendedName>
        <fullName evidence="4">DUF465 domain-containing protein</fullName>
    </recommendedName>
</protein>
<dbReference type="OrthoDB" id="5616367at2"/>
<keyword evidence="1" id="KW-0175">Coiled coil</keyword>
<dbReference type="InterPro" id="IPR007420">
    <property type="entry name" value="DUF465"/>
</dbReference>
<dbReference type="EMBL" id="PDKN01000008">
    <property type="protein sequence ID" value="RXJ55322.1"/>
    <property type="molecule type" value="Genomic_DNA"/>
</dbReference>
<dbReference type="Pfam" id="PF04325">
    <property type="entry name" value="DUF465"/>
    <property type="match status" value="1"/>
</dbReference>
<keyword evidence="3" id="KW-1185">Reference proteome</keyword>
<feature type="coiled-coil region" evidence="1">
    <location>
        <begin position="19"/>
        <end position="46"/>
    </location>
</feature>